<dbReference type="InterPro" id="IPR000719">
    <property type="entry name" value="Prot_kinase_dom"/>
</dbReference>
<gene>
    <name evidence="3" type="ORF">OEA41_008204</name>
</gene>
<dbReference type="SUPFAM" id="SSF56112">
    <property type="entry name" value="Protein kinase-like (PK-like)"/>
    <property type="match status" value="1"/>
</dbReference>
<dbReference type="PANTHER" id="PTHR24359">
    <property type="entry name" value="SERINE/THREONINE-PROTEIN KINASE SBK1"/>
    <property type="match status" value="1"/>
</dbReference>
<dbReference type="PROSITE" id="PS50011">
    <property type="entry name" value="PROTEIN_KINASE_DOM"/>
    <property type="match status" value="1"/>
</dbReference>
<feature type="region of interest" description="Disordered" evidence="1">
    <location>
        <begin position="825"/>
        <end position="844"/>
    </location>
</feature>
<accession>A0AAE0DNN6</accession>
<dbReference type="Gene3D" id="3.30.200.20">
    <property type="entry name" value="Phosphorylase Kinase, domain 1"/>
    <property type="match status" value="1"/>
</dbReference>
<proteinExistence type="predicted"/>
<dbReference type="Proteomes" id="UP001276659">
    <property type="component" value="Unassembled WGS sequence"/>
</dbReference>
<comment type="caution">
    <text evidence="3">The sequence shown here is derived from an EMBL/GenBank/DDBJ whole genome shotgun (WGS) entry which is preliminary data.</text>
</comment>
<dbReference type="Gene3D" id="1.10.510.10">
    <property type="entry name" value="Transferase(Phosphotransferase) domain 1"/>
    <property type="match status" value="1"/>
</dbReference>
<organism evidence="3 4">
    <name type="scientific">Lepraria neglecta</name>
    <dbReference type="NCBI Taxonomy" id="209136"/>
    <lineage>
        <taxon>Eukaryota</taxon>
        <taxon>Fungi</taxon>
        <taxon>Dikarya</taxon>
        <taxon>Ascomycota</taxon>
        <taxon>Pezizomycotina</taxon>
        <taxon>Lecanoromycetes</taxon>
        <taxon>OSLEUM clade</taxon>
        <taxon>Lecanoromycetidae</taxon>
        <taxon>Lecanorales</taxon>
        <taxon>Lecanorineae</taxon>
        <taxon>Stereocaulaceae</taxon>
        <taxon>Lepraria</taxon>
    </lineage>
</organism>
<reference evidence="3" key="1">
    <citation type="submission" date="2022-11" db="EMBL/GenBank/DDBJ databases">
        <title>Chromosomal genome sequence assembly and mating type (MAT) locus characterization of the leprose asexual lichenized fungus Lepraria neglecta (Nyl.) Erichsen.</title>
        <authorList>
            <person name="Allen J.L."/>
            <person name="Pfeffer B."/>
        </authorList>
    </citation>
    <scope>NUCLEOTIDE SEQUENCE</scope>
    <source>
        <strain evidence="3">Allen 5258</strain>
    </source>
</reference>
<dbReference type="GO" id="GO:0005524">
    <property type="term" value="F:ATP binding"/>
    <property type="evidence" value="ECO:0007669"/>
    <property type="project" value="InterPro"/>
</dbReference>
<dbReference type="SMART" id="SM00220">
    <property type="entry name" value="S_TKc"/>
    <property type="match status" value="1"/>
</dbReference>
<evidence type="ECO:0000259" key="2">
    <source>
        <dbReference type="PROSITE" id="PS50011"/>
    </source>
</evidence>
<dbReference type="CDD" id="cd00180">
    <property type="entry name" value="PKc"/>
    <property type="match status" value="1"/>
</dbReference>
<protein>
    <recommendedName>
        <fullName evidence="2">Protein kinase domain-containing protein</fullName>
    </recommendedName>
</protein>
<dbReference type="EMBL" id="JASNWA010000004">
    <property type="protein sequence ID" value="KAK3176878.1"/>
    <property type="molecule type" value="Genomic_DNA"/>
</dbReference>
<feature type="region of interest" description="Disordered" evidence="1">
    <location>
        <begin position="760"/>
        <end position="816"/>
    </location>
</feature>
<evidence type="ECO:0000313" key="4">
    <source>
        <dbReference type="Proteomes" id="UP001276659"/>
    </source>
</evidence>
<keyword evidence="4" id="KW-1185">Reference proteome</keyword>
<dbReference type="Pfam" id="PF00069">
    <property type="entry name" value="Pkinase"/>
    <property type="match status" value="1"/>
</dbReference>
<evidence type="ECO:0000313" key="3">
    <source>
        <dbReference type="EMBL" id="KAK3176878.1"/>
    </source>
</evidence>
<feature type="compositionally biased region" description="Low complexity" evidence="1">
    <location>
        <begin position="791"/>
        <end position="804"/>
    </location>
</feature>
<evidence type="ECO:0000256" key="1">
    <source>
        <dbReference type="SAM" id="MobiDB-lite"/>
    </source>
</evidence>
<name>A0AAE0DNN6_9LECA</name>
<feature type="domain" description="Protein kinase" evidence="2">
    <location>
        <begin position="409"/>
        <end position="733"/>
    </location>
</feature>
<dbReference type="GO" id="GO:0004674">
    <property type="term" value="F:protein serine/threonine kinase activity"/>
    <property type="evidence" value="ECO:0007669"/>
    <property type="project" value="TreeGrafter"/>
</dbReference>
<feature type="region of interest" description="Disordered" evidence="1">
    <location>
        <begin position="390"/>
        <end position="409"/>
    </location>
</feature>
<dbReference type="PANTHER" id="PTHR24359:SF37">
    <property type="entry name" value="PROTEIN KINASE DOMAIN-CONTAINING PROTEIN"/>
    <property type="match status" value="1"/>
</dbReference>
<dbReference type="InterPro" id="IPR011009">
    <property type="entry name" value="Kinase-like_dom_sf"/>
</dbReference>
<feature type="region of interest" description="Disordered" evidence="1">
    <location>
        <begin position="67"/>
        <end position="103"/>
    </location>
</feature>
<dbReference type="AlphaFoldDB" id="A0AAE0DNN6"/>
<sequence length="844" mass="94608">MQEVHTALTLESFSFSDWCLVLADEAVPALSEALPQGAPGSSIDTAGRTAPARPTIVVSHAEGASHEFSHNSAASHSSDEDSSRGSLDLEDPTHNVKNPSDDLIPSSSITCSLHITFGQYPASDPATRLTVFLTDPDSYSRIETVSQNYVTKTFKEDLDRRDLVFRYGNCTITGQNVEKCGLPLTSRDDWNSICIVLSNYLTSKPNRHLHLDIFRNYFAFRFRASSDVSFAGAKRAEIHTLMKRASDGRQYLPRTDFLQVTSKETIRDIIVQDPQLDMALDEKDKFIEKVQCKAPKLMAMCVLAGLKMECLKKLLDIGYSDKSLPLERKHCCHQKCAVDFEILVEKQGGFSAAEFWTVGQHQKLHPSTVVPIHFHSRDKDEDGALDKAGLHESDETEDSYGGAGESDSAKRNAWCGSGAYSNVFRNKDSDFALKEFKDRPKKVDKNFLQELRTLDELRKLSQRHIVTHLATWTQDGSYCMLFPYAQCNLRQYMSSEGFGFLTKGNIMWLLRQFRGLAEALKDIHNLSIADTAATAPTAPTLTALPPGTQKAGWHHDLKPENILFFSSTGSARGSFRVADFGSSKIHTYRSGSVNTHSPNGTLTYEPPEAKIEGATSRPYDVWSLGCVFLELLIWAILDFPSVRKFANERYARRSPGSLTDILEDDGFWQMAQDTTVTLRKPVLRWIQTLKEMAAQQQKQPFKEVLDLVVRMLDTNRHTRIIALDVWNTLDSIYKQKRVDLDKTTDSSKAEINYNEVFIGPLPRLSMDPPNRGAPEQTQEDRLTTSPTDLFPPVRRSSSMSVPSPLDATSSQWDNSSMTMSTMSTFCQRGSSDDYTVVQHPREPS</sequence>